<reference evidence="1 2" key="1">
    <citation type="submission" date="2016-08" db="EMBL/GenBank/DDBJ databases">
        <title>Identification and validation of antigenic proteins from Pajaroellobacter abortibovis using de-novo genome sequence assembly and reverse vaccinology.</title>
        <authorList>
            <person name="Welly B.T."/>
            <person name="Miller M.R."/>
            <person name="Stott J.L."/>
            <person name="Blanchard M.T."/>
            <person name="Islas-Trejo A.D."/>
            <person name="O'Rourke S.M."/>
            <person name="Young A.E."/>
            <person name="Medrano J.F."/>
            <person name="Van Eenennaam A.L."/>
        </authorList>
    </citation>
    <scope>NUCLEOTIDE SEQUENCE [LARGE SCALE GENOMIC DNA]</scope>
    <source>
        <strain evidence="1 2">BTF92-0548A/99-0131</strain>
    </source>
</reference>
<gene>
    <name evidence="1" type="ORF">BCY86_08265</name>
</gene>
<evidence type="ECO:0000313" key="2">
    <source>
        <dbReference type="Proteomes" id="UP000185544"/>
    </source>
</evidence>
<protein>
    <submittedName>
        <fullName evidence="1">Uncharacterized protein</fullName>
    </submittedName>
</protein>
<organism evidence="1 2">
    <name type="scientific">Pajaroellobacter abortibovis</name>
    <dbReference type="NCBI Taxonomy" id="1882918"/>
    <lineage>
        <taxon>Bacteria</taxon>
        <taxon>Pseudomonadati</taxon>
        <taxon>Myxococcota</taxon>
        <taxon>Polyangia</taxon>
        <taxon>Polyangiales</taxon>
        <taxon>Polyangiaceae</taxon>
    </lineage>
</organism>
<evidence type="ECO:0000313" key="1">
    <source>
        <dbReference type="EMBL" id="APS00668.1"/>
    </source>
</evidence>
<dbReference type="RefSeq" id="WP_075277337.1">
    <property type="nucleotide sequence ID" value="NZ_CP016908.1"/>
</dbReference>
<dbReference type="EMBL" id="CP016908">
    <property type="protein sequence ID" value="APS00668.1"/>
    <property type="molecule type" value="Genomic_DNA"/>
</dbReference>
<keyword evidence="2" id="KW-1185">Reference proteome</keyword>
<proteinExistence type="predicted"/>
<name>A0A1L6MZ09_9BACT</name>
<dbReference type="AlphaFoldDB" id="A0A1L6MZ09"/>
<accession>A0A1L6MZ09</accession>
<dbReference type="Proteomes" id="UP000185544">
    <property type="component" value="Chromosome"/>
</dbReference>
<dbReference type="KEGG" id="pabo:BCY86_08265"/>
<dbReference type="OrthoDB" id="5509987at2"/>
<sequence length="125" mass="13681">MRGFICVLGISHSQSLDADTTGQKRLTLKTMITGGEEVKSGFSTPLNWSIRLSHLVISRVALYYFSGSPLAFSPPHQEHSFLAWASSMLSVKAAHAHPGHYLPGDTLGLNPVFRRSSFLFNHPAS</sequence>